<sequence length="51" mass="6092">MSAPTTERAPAWPSAELEGRLRALGDERYHHRHPFNLRMHEGRLTREELRR</sequence>
<name>A0ABR9JVD8_9ACTN</name>
<comment type="caution">
    <text evidence="1">The sequence shown here is derived from an EMBL/GenBank/DDBJ whole genome shotgun (WGS) entry which is preliminary data.</text>
</comment>
<dbReference type="Gene3D" id="1.20.910.10">
    <property type="entry name" value="Heme oxygenase-like"/>
    <property type="match status" value="1"/>
</dbReference>
<keyword evidence="2" id="KW-1185">Reference proteome</keyword>
<organism evidence="1 2">
    <name type="scientific">Actinomadura algeriensis</name>
    <dbReference type="NCBI Taxonomy" id="1679523"/>
    <lineage>
        <taxon>Bacteria</taxon>
        <taxon>Bacillati</taxon>
        <taxon>Actinomycetota</taxon>
        <taxon>Actinomycetes</taxon>
        <taxon>Streptosporangiales</taxon>
        <taxon>Thermomonosporaceae</taxon>
        <taxon>Actinomadura</taxon>
    </lineage>
</organism>
<dbReference type="SUPFAM" id="SSF48613">
    <property type="entry name" value="Heme oxygenase-like"/>
    <property type="match status" value="1"/>
</dbReference>
<evidence type="ECO:0000313" key="2">
    <source>
        <dbReference type="Proteomes" id="UP000627838"/>
    </source>
</evidence>
<dbReference type="EMBL" id="JADBDZ010000001">
    <property type="protein sequence ID" value="MBE1534533.1"/>
    <property type="molecule type" value="Genomic_DNA"/>
</dbReference>
<protein>
    <submittedName>
        <fullName evidence="1">Pyrroloquinoline quinone (PQQ) biosynthesis protein C</fullName>
    </submittedName>
</protein>
<accession>A0ABR9JVD8</accession>
<dbReference type="RefSeq" id="WP_225961278.1">
    <property type="nucleotide sequence ID" value="NZ_JADBDZ010000001.1"/>
</dbReference>
<dbReference type="Proteomes" id="UP000627838">
    <property type="component" value="Unassembled WGS sequence"/>
</dbReference>
<evidence type="ECO:0000313" key="1">
    <source>
        <dbReference type="EMBL" id="MBE1534533.1"/>
    </source>
</evidence>
<proteinExistence type="predicted"/>
<dbReference type="InterPro" id="IPR016084">
    <property type="entry name" value="Haem_Oase-like_multi-hlx"/>
</dbReference>
<reference evidence="1 2" key="1">
    <citation type="submission" date="2020-10" db="EMBL/GenBank/DDBJ databases">
        <title>Sequencing the genomes of 1000 actinobacteria strains.</title>
        <authorList>
            <person name="Klenk H.-P."/>
        </authorList>
    </citation>
    <scope>NUCLEOTIDE SEQUENCE [LARGE SCALE GENOMIC DNA]</scope>
    <source>
        <strain evidence="1 2">DSM 46744</strain>
    </source>
</reference>
<gene>
    <name evidence="1" type="ORF">H4W34_004366</name>
</gene>